<dbReference type="InterPro" id="IPR051781">
    <property type="entry name" value="Metallo-dep_Hydrolase"/>
</dbReference>
<dbReference type="InterPro" id="IPR006680">
    <property type="entry name" value="Amidohydro-rel"/>
</dbReference>
<dbReference type="SUPFAM" id="SSF51338">
    <property type="entry name" value="Composite domain of metallo-dependent hydrolases"/>
    <property type="match status" value="1"/>
</dbReference>
<dbReference type="PANTHER" id="PTHR43135:SF3">
    <property type="entry name" value="ALPHA-D-RIBOSE 1-METHYLPHOSPHONATE 5-TRIPHOSPHATE DIPHOSPHATASE"/>
    <property type="match status" value="1"/>
</dbReference>
<dbReference type="SUPFAM" id="SSF51556">
    <property type="entry name" value="Metallo-dependent hydrolases"/>
    <property type="match status" value="1"/>
</dbReference>
<sequence length="417" mass="43605">MTPPTLLTNARVVDVEAGTTSPASVLLDGGRIAAVTPEGAAGTATDATPPGTRVLDLGGRVLAPGFVTVHMHLSIVFPFSDTDEDEDPMLTAFRAATRAREALDAGVTTVRCVHEQHRVDIALREADRRGWFTAPRILAGGRALSAPGGHGQGSGSVYCTGPDEFEAAARAELEAGADHVKIFITGGLAHAGERPEDPEMTDAEMRAVVRAADDHGTYVVAHAGHHEAIRRALDAGVRSFEHAYVVDEPTARLLARPGVFVSPTLAVTRSQDWMVEHGFEAHSRENAARASVEHLASARRLAAAGVALTNGTDLPPGDRTEGTTAVVREAELLVEAGLTPAGALAASTLVPARMCGVDAETGRVAAGLAADLVVLDDDPCADVPALRTVRAVVSRGRVVRDDLGLFDHTTTHARDTT</sequence>
<dbReference type="EMBL" id="JACHVT010000003">
    <property type="protein sequence ID" value="MBB2986185.1"/>
    <property type="molecule type" value="Genomic_DNA"/>
</dbReference>
<dbReference type="InterPro" id="IPR032466">
    <property type="entry name" value="Metal_Hydrolase"/>
</dbReference>
<comment type="caution">
    <text evidence="2">The sequence shown here is derived from an EMBL/GenBank/DDBJ whole genome shotgun (WGS) entry which is preliminary data.</text>
</comment>
<dbReference type="Gene3D" id="3.20.20.140">
    <property type="entry name" value="Metal-dependent hydrolases"/>
    <property type="match status" value="1"/>
</dbReference>
<keyword evidence="2" id="KW-0378">Hydrolase</keyword>
<reference evidence="2 3" key="1">
    <citation type="submission" date="2020-08" db="EMBL/GenBank/DDBJ databases">
        <title>Genomic Encyclopedia of Type Strains, Phase IV (KMG-V): Genome sequencing to study the core and pangenomes of soil and plant-associated prokaryotes.</title>
        <authorList>
            <person name="Whitman W."/>
        </authorList>
    </citation>
    <scope>NUCLEOTIDE SEQUENCE [LARGE SCALE GENOMIC DNA]</scope>
    <source>
        <strain evidence="2 3">B3ACCR2</strain>
    </source>
</reference>
<evidence type="ECO:0000259" key="1">
    <source>
        <dbReference type="Pfam" id="PF01979"/>
    </source>
</evidence>
<feature type="domain" description="Amidohydrolase-related" evidence="1">
    <location>
        <begin position="62"/>
        <end position="399"/>
    </location>
</feature>
<dbReference type="InterPro" id="IPR011059">
    <property type="entry name" value="Metal-dep_hydrolase_composite"/>
</dbReference>
<organism evidence="2 3">
    <name type="scientific">Terracoccus luteus</name>
    <dbReference type="NCBI Taxonomy" id="53356"/>
    <lineage>
        <taxon>Bacteria</taxon>
        <taxon>Bacillati</taxon>
        <taxon>Actinomycetota</taxon>
        <taxon>Actinomycetes</taxon>
        <taxon>Micrococcales</taxon>
        <taxon>Intrasporangiaceae</taxon>
        <taxon>Terracoccus</taxon>
    </lineage>
</organism>
<dbReference type="Pfam" id="PF01979">
    <property type="entry name" value="Amidohydro_1"/>
    <property type="match status" value="1"/>
</dbReference>
<evidence type="ECO:0000313" key="2">
    <source>
        <dbReference type="EMBL" id="MBB2986185.1"/>
    </source>
</evidence>
<proteinExistence type="predicted"/>
<dbReference type="GO" id="GO:0016810">
    <property type="term" value="F:hydrolase activity, acting on carbon-nitrogen (but not peptide) bonds"/>
    <property type="evidence" value="ECO:0007669"/>
    <property type="project" value="InterPro"/>
</dbReference>
<dbReference type="RefSeq" id="WP_184509237.1">
    <property type="nucleotide sequence ID" value="NZ_JACHVT010000003.1"/>
</dbReference>
<protein>
    <submittedName>
        <fullName evidence="2">Imidazolonepropionase-like amidohydrolase</fullName>
    </submittedName>
</protein>
<dbReference type="Proteomes" id="UP000590811">
    <property type="component" value="Unassembled WGS sequence"/>
</dbReference>
<accession>A0A839PVY6</accession>
<dbReference type="Gene3D" id="2.30.40.10">
    <property type="entry name" value="Urease, subunit C, domain 1"/>
    <property type="match status" value="1"/>
</dbReference>
<gene>
    <name evidence="2" type="ORF">FHW14_001339</name>
</gene>
<dbReference type="AlphaFoldDB" id="A0A839PVY6"/>
<name>A0A839PVY6_9MICO</name>
<evidence type="ECO:0000313" key="3">
    <source>
        <dbReference type="Proteomes" id="UP000590811"/>
    </source>
</evidence>
<dbReference type="PANTHER" id="PTHR43135">
    <property type="entry name" value="ALPHA-D-RIBOSE 1-METHYLPHOSPHONATE 5-TRIPHOSPHATE DIPHOSPHATASE"/>
    <property type="match status" value="1"/>
</dbReference>